<reference evidence="1" key="1">
    <citation type="journal article" date="2025" name="Int. J. Syst. Evol. Microbiol.">
        <title>Inconstantimicrobium mannanitabidum sp. nov., a novel member of the family Clostridiaceae isolated from anoxic soil under the treatment of reductive soil disinfestation.</title>
        <authorList>
            <person name="Ueki A."/>
            <person name="Tonouchi A."/>
            <person name="Honma S."/>
            <person name="Kaku N."/>
            <person name="Ueki K."/>
        </authorList>
    </citation>
    <scope>NUCLEOTIDE SEQUENCE</scope>
    <source>
        <strain evidence="1">TW13</strain>
    </source>
</reference>
<sequence length="96" mass="11466">MKFQSIKVNNSKLFCLGIDLIRDEYIMAITICGIAWYEQYFSISEEEFNLYQENEDEFMNIYKECIYSGTANQRFLCSDMIKENNCKQLERLKEGK</sequence>
<dbReference type="EMBL" id="BROD01000001">
    <property type="protein sequence ID" value="GKX66192.1"/>
    <property type="molecule type" value="Genomic_DNA"/>
</dbReference>
<gene>
    <name evidence="1" type="ORF">rsdtw13_14500</name>
</gene>
<evidence type="ECO:0000313" key="1">
    <source>
        <dbReference type="EMBL" id="GKX66192.1"/>
    </source>
</evidence>
<accession>A0ACB5RAP5</accession>
<dbReference type="Proteomes" id="UP001058074">
    <property type="component" value="Unassembled WGS sequence"/>
</dbReference>
<comment type="caution">
    <text evidence="1">The sequence shown here is derived from an EMBL/GenBank/DDBJ whole genome shotgun (WGS) entry which is preliminary data.</text>
</comment>
<organism evidence="1 2">
    <name type="scientific">Inconstantimicrobium mannanitabidum</name>
    <dbReference type="NCBI Taxonomy" id="1604901"/>
    <lineage>
        <taxon>Bacteria</taxon>
        <taxon>Bacillati</taxon>
        <taxon>Bacillota</taxon>
        <taxon>Clostridia</taxon>
        <taxon>Eubacteriales</taxon>
        <taxon>Clostridiaceae</taxon>
        <taxon>Inconstantimicrobium</taxon>
    </lineage>
</organism>
<protein>
    <submittedName>
        <fullName evidence="1">Uncharacterized protein</fullName>
    </submittedName>
</protein>
<name>A0ACB5RAP5_9CLOT</name>
<evidence type="ECO:0000313" key="2">
    <source>
        <dbReference type="Proteomes" id="UP001058074"/>
    </source>
</evidence>
<proteinExistence type="predicted"/>
<keyword evidence="2" id="KW-1185">Reference proteome</keyword>